<proteinExistence type="predicted"/>
<keyword evidence="2" id="KW-1185">Reference proteome</keyword>
<accession>A0AAN8EIR2</accession>
<dbReference type="Proteomes" id="UP001316803">
    <property type="component" value="Unassembled WGS sequence"/>
</dbReference>
<comment type="caution">
    <text evidence="1">The sequence shown here is derived from an EMBL/GenBank/DDBJ whole genome shotgun (WGS) entry which is preliminary data.</text>
</comment>
<reference evidence="1 2" key="1">
    <citation type="submission" date="2022-12" db="EMBL/GenBank/DDBJ databases">
        <title>Genomic features and morphological characterization of a novel Knufia sp. strain isolated from spacecraft assembly facility.</title>
        <authorList>
            <person name="Teixeira M."/>
            <person name="Chander A.M."/>
            <person name="Stajich J.E."/>
            <person name="Venkateswaran K."/>
        </authorList>
    </citation>
    <scope>NUCLEOTIDE SEQUENCE [LARGE SCALE GENOMIC DNA]</scope>
    <source>
        <strain evidence="1 2">FJI-L2-BK-P2</strain>
    </source>
</reference>
<gene>
    <name evidence="1" type="ORF">OHC33_002090</name>
</gene>
<evidence type="ECO:0000313" key="1">
    <source>
        <dbReference type="EMBL" id="KAK5956604.1"/>
    </source>
</evidence>
<evidence type="ECO:0000313" key="2">
    <source>
        <dbReference type="Proteomes" id="UP001316803"/>
    </source>
</evidence>
<dbReference type="EMBL" id="JAKLMC020000004">
    <property type="protein sequence ID" value="KAK5956604.1"/>
    <property type="molecule type" value="Genomic_DNA"/>
</dbReference>
<name>A0AAN8EIR2_9EURO</name>
<sequence length="414" mass="46515">MTIPSPIRRAEQHFLTELMPLMLEAGGITLNQIGEHRAEDMLQALNVMGTQSMTSAFDDENMEQSEKRIHMQGACYLLEVAVIYGNLESATRLLKFAANQGVQKLGVGINTNDAWQLVKANVADSRNPEECPWQAVSVYMEREFSLANLRSATPRARAWAIELLQYAGGQVLPGDEVESVHEWALFENPWSVLLGLVDQCLKYSLAVETYTRQQLQRLRLSCLRELTQYNDVAACFEVATRNEEFSSTEWVRMMTCAAADGQPDACWMLAIYYWQRDGLLATNEAQPRSGHVAKGKTSSPGFDWAEAALFAQQDRPPVLLSRAVASAALFRSLDDLESGSVLLQNIVSHIEHLNWVPLALRRRFETVLEDYRAKEDPAGIWAPQQCLSQIKRITDTSPEVTRNMGIPAEWLPKP</sequence>
<protein>
    <submittedName>
        <fullName evidence="1">Uncharacterized protein</fullName>
    </submittedName>
</protein>
<organism evidence="1 2">
    <name type="scientific">Knufia fluminis</name>
    <dbReference type="NCBI Taxonomy" id="191047"/>
    <lineage>
        <taxon>Eukaryota</taxon>
        <taxon>Fungi</taxon>
        <taxon>Dikarya</taxon>
        <taxon>Ascomycota</taxon>
        <taxon>Pezizomycotina</taxon>
        <taxon>Eurotiomycetes</taxon>
        <taxon>Chaetothyriomycetidae</taxon>
        <taxon>Chaetothyriales</taxon>
        <taxon>Trichomeriaceae</taxon>
        <taxon>Knufia</taxon>
    </lineage>
</organism>
<dbReference type="AlphaFoldDB" id="A0AAN8EIR2"/>